<protein>
    <submittedName>
        <fullName evidence="1">Uncharacterized protein</fullName>
    </submittedName>
</protein>
<gene>
    <name evidence="1" type="ORF">NTEN_LOCUS9787</name>
    <name evidence="2" type="ORF">NTEN_LOCUS9792</name>
</gene>
<evidence type="ECO:0000313" key="2">
    <source>
        <dbReference type="EMBL" id="CAB0004315.1"/>
    </source>
</evidence>
<dbReference type="AlphaFoldDB" id="A0A6H5GMJ2"/>
<evidence type="ECO:0000313" key="3">
    <source>
        <dbReference type="Proteomes" id="UP000479000"/>
    </source>
</evidence>
<dbReference type="Proteomes" id="UP000479000">
    <property type="component" value="Unassembled WGS sequence"/>
</dbReference>
<reference evidence="1 3" key="1">
    <citation type="submission" date="2020-02" db="EMBL/GenBank/DDBJ databases">
        <authorList>
            <person name="Ferguson B K."/>
        </authorList>
    </citation>
    <scope>NUCLEOTIDE SEQUENCE [LARGE SCALE GENOMIC DNA]</scope>
</reference>
<accession>A0A6H5GMJ2</accession>
<sequence>MLLLPQIRTRFSGSHSGKESRRYFGGNQKLCDLLDSKLYWKTNRDFNQPEPPRLGVLAPQPQILPEDARFYSAVKSRYPARLWALNEQLKLLQGC</sequence>
<dbReference type="EMBL" id="CADCXU010014838">
    <property type="protein sequence ID" value="CAB0004310.1"/>
    <property type="molecule type" value="Genomic_DNA"/>
</dbReference>
<name>A0A6H5GMJ2_9HEMI</name>
<organism evidence="1 3">
    <name type="scientific">Nesidiocoris tenuis</name>
    <dbReference type="NCBI Taxonomy" id="355587"/>
    <lineage>
        <taxon>Eukaryota</taxon>
        <taxon>Metazoa</taxon>
        <taxon>Ecdysozoa</taxon>
        <taxon>Arthropoda</taxon>
        <taxon>Hexapoda</taxon>
        <taxon>Insecta</taxon>
        <taxon>Pterygota</taxon>
        <taxon>Neoptera</taxon>
        <taxon>Paraneoptera</taxon>
        <taxon>Hemiptera</taxon>
        <taxon>Heteroptera</taxon>
        <taxon>Panheteroptera</taxon>
        <taxon>Cimicomorpha</taxon>
        <taxon>Miridae</taxon>
        <taxon>Dicyphina</taxon>
        <taxon>Nesidiocoris</taxon>
    </lineage>
</organism>
<dbReference type="EMBL" id="CADCXU010014840">
    <property type="protein sequence ID" value="CAB0004315.1"/>
    <property type="molecule type" value="Genomic_DNA"/>
</dbReference>
<keyword evidence="3" id="KW-1185">Reference proteome</keyword>
<evidence type="ECO:0000313" key="1">
    <source>
        <dbReference type="EMBL" id="CAB0004310.1"/>
    </source>
</evidence>
<proteinExistence type="predicted"/>